<protein>
    <submittedName>
        <fullName evidence="4">16S rRNA (Guanine(966)-N(2))-methyltransferase RsmD</fullName>
        <ecNumber evidence="4">2.1.1.171</ecNumber>
    </submittedName>
</protein>
<dbReference type="SUPFAM" id="SSF53335">
    <property type="entry name" value="S-adenosyl-L-methionine-dependent methyltransferases"/>
    <property type="match status" value="1"/>
</dbReference>
<reference evidence="4" key="1">
    <citation type="journal article" date="2020" name="mSystems">
        <title>Genome- and Community-Level Interaction Insights into Carbon Utilization and Element Cycling Functions of Hydrothermarchaeota in Hydrothermal Sediment.</title>
        <authorList>
            <person name="Zhou Z."/>
            <person name="Liu Y."/>
            <person name="Xu W."/>
            <person name="Pan J."/>
            <person name="Luo Z.H."/>
            <person name="Li M."/>
        </authorList>
    </citation>
    <scope>NUCLEOTIDE SEQUENCE [LARGE SCALE GENOMIC DNA]</scope>
    <source>
        <strain evidence="4">SpSt-349</strain>
    </source>
</reference>
<gene>
    <name evidence="4" type="primary">rsmD</name>
    <name evidence="4" type="ORF">ENQ87_03150</name>
</gene>
<dbReference type="InterPro" id="IPR004398">
    <property type="entry name" value="RNA_MeTrfase_RsmD"/>
</dbReference>
<evidence type="ECO:0000256" key="3">
    <source>
        <dbReference type="SAM" id="MobiDB-lite"/>
    </source>
</evidence>
<evidence type="ECO:0000313" key="4">
    <source>
        <dbReference type="EMBL" id="HEN41364.1"/>
    </source>
</evidence>
<dbReference type="NCBIfam" id="TIGR00095">
    <property type="entry name" value="16S rRNA (guanine(966)-N(2))-methyltransferase RsmD"/>
    <property type="match status" value="1"/>
</dbReference>
<dbReference type="Gene3D" id="3.40.50.150">
    <property type="entry name" value="Vaccinia Virus protein VP39"/>
    <property type="match status" value="1"/>
</dbReference>
<dbReference type="AlphaFoldDB" id="A0A831XDB9"/>
<proteinExistence type="predicted"/>
<keyword evidence="1 4" id="KW-0489">Methyltransferase</keyword>
<evidence type="ECO:0000256" key="2">
    <source>
        <dbReference type="ARBA" id="ARBA00022679"/>
    </source>
</evidence>
<dbReference type="GO" id="GO:0052913">
    <property type="term" value="F:16S rRNA (guanine(966)-N(2))-methyltransferase activity"/>
    <property type="evidence" value="ECO:0007669"/>
    <property type="project" value="UniProtKB-EC"/>
</dbReference>
<dbReference type="PIRSF" id="PIRSF004553">
    <property type="entry name" value="CHP00095"/>
    <property type="match status" value="1"/>
</dbReference>
<dbReference type="PANTHER" id="PTHR43542:SF1">
    <property type="entry name" value="METHYLTRANSFERASE"/>
    <property type="match status" value="1"/>
</dbReference>
<organism evidence="4">
    <name type="scientific">Geobacter metallireducens</name>
    <dbReference type="NCBI Taxonomy" id="28232"/>
    <lineage>
        <taxon>Bacteria</taxon>
        <taxon>Pseudomonadati</taxon>
        <taxon>Thermodesulfobacteriota</taxon>
        <taxon>Desulfuromonadia</taxon>
        <taxon>Geobacterales</taxon>
        <taxon>Geobacteraceae</taxon>
        <taxon>Geobacter</taxon>
    </lineage>
</organism>
<dbReference type="EC" id="2.1.1.171" evidence="4"/>
<sequence>MRVIGGTARGRRLAAPRGERVRPTSDRVKEALYSILTSLLGNLEGSRVLDLFAGTGNLGIEALSRGCKEAVFVDSHRDSAAVIRQNLIQLGFTDRGQVILKDAASAIQSLAANAAPFRIIFLDPPYRQGLAEKVLTQLAASPFVTGETIIAVESEREEHLRDRYGRLLQFDRRVYGDTALTFFQKGTPDDHA</sequence>
<keyword evidence="2 4" id="KW-0808">Transferase</keyword>
<accession>A0A831XDB9</accession>
<evidence type="ECO:0000256" key="1">
    <source>
        <dbReference type="ARBA" id="ARBA00022603"/>
    </source>
</evidence>
<feature type="region of interest" description="Disordered" evidence="3">
    <location>
        <begin position="1"/>
        <end position="20"/>
    </location>
</feature>
<dbReference type="InterPro" id="IPR029063">
    <property type="entry name" value="SAM-dependent_MTases_sf"/>
</dbReference>
<dbReference type="PANTHER" id="PTHR43542">
    <property type="entry name" value="METHYLTRANSFERASE"/>
    <property type="match status" value="1"/>
</dbReference>
<comment type="caution">
    <text evidence="4">The sequence shown here is derived from an EMBL/GenBank/DDBJ whole genome shotgun (WGS) entry which is preliminary data.</text>
</comment>
<name>A0A831XDB9_GEOME</name>
<dbReference type="EMBL" id="DSOV01000009">
    <property type="protein sequence ID" value="HEN41364.1"/>
    <property type="molecule type" value="Genomic_DNA"/>
</dbReference>
<dbReference type="Pfam" id="PF03602">
    <property type="entry name" value="Cons_hypoth95"/>
    <property type="match status" value="1"/>
</dbReference>
<dbReference type="CDD" id="cd02440">
    <property type="entry name" value="AdoMet_MTases"/>
    <property type="match status" value="1"/>
</dbReference>